<evidence type="ECO:0000256" key="1">
    <source>
        <dbReference type="SAM" id="MobiDB-lite"/>
    </source>
</evidence>
<proteinExistence type="predicted"/>
<reference evidence="2" key="1">
    <citation type="submission" date="2018-05" db="EMBL/GenBank/DDBJ databases">
        <authorList>
            <person name="Lanie J.A."/>
            <person name="Ng W.-L."/>
            <person name="Kazmierczak K.M."/>
            <person name="Andrzejewski T.M."/>
            <person name="Davidsen T.M."/>
            <person name="Wayne K.J."/>
            <person name="Tettelin H."/>
            <person name="Glass J.I."/>
            <person name="Rusch D."/>
            <person name="Podicherti R."/>
            <person name="Tsui H.-C.T."/>
            <person name="Winkler M.E."/>
        </authorList>
    </citation>
    <scope>NUCLEOTIDE SEQUENCE</scope>
</reference>
<accession>A0A381R349</accession>
<gene>
    <name evidence="2" type="ORF">METZ01_LOCUS39025</name>
</gene>
<feature type="region of interest" description="Disordered" evidence="1">
    <location>
        <begin position="133"/>
        <end position="160"/>
    </location>
</feature>
<dbReference type="AlphaFoldDB" id="A0A381R349"/>
<name>A0A381R349_9ZZZZ</name>
<organism evidence="2">
    <name type="scientific">marine metagenome</name>
    <dbReference type="NCBI Taxonomy" id="408172"/>
    <lineage>
        <taxon>unclassified sequences</taxon>
        <taxon>metagenomes</taxon>
        <taxon>ecological metagenomes</taxon>
    </lineage>
</organism>
<evidence type="ECO:0000313" key="2">
    <source>
        <dbReference type="EMBL" id="SUZ86171.1"/>
    </source>
</evidence>
<protein>
    <submittedName>
        <fullName evidence="2">Uncharacterized protein</fullName>
    </submittedName>
</protein>
<sequence length="221" mass="24714">MTLHSGCQFTLAMLSKYSVLRHTNSYISVIILCLMMACAPDDTTQSSKVRGAPSTTHDEFWATLQELCGQAFPGQLIEANPPDESLASQVLIMHVRECQEDLVRIPFHVGDDHSRTWVISRGVDGLRLKHEHRHEDGTEDEITQYGGDTMSPGSRSRQDFPADAQTASLVPTATDNIWTLEINSGRTFLYSLRNEMTGRRVRVEFNLAEPTEKLPPAPWGT</sequence>
<dbReference type="EMBL" id="UINC01001668">
    <property type="protein sequence ID" value="SUZ86171.1"/>
    <property type="molecule type" value="Genomic_DNA"/>
</dbReference>